<dbReference type="InterPro" id="IPR036116">
    <property type="entry name" value="FN3_sf"/>
</dbReference>
<organism evidence="8 9">
    <name type="scientific">Lingula anatina</name>
    <name type="common">Brachiopod</name>
    <name type="synonym">Lingula unguis</name>
    <dbReference type="NCBI Taxonomy" id="7574"/>
    <lineage>
        <taxon>Eukaryota</taxon>
        <taxon>Metazoa</taxon>
        <taxon>Spiralia</taxon>
        <taxon>Lophotrochozoa</taxon>
        <taxon>Brachiopoda</taxon>
        <taxon>Linguliformea</taxon>
        <taxon>Lingulata</taxon>
        <taxon>Lingulida</taxon>
        <taxon>Linguloidea</taxon>
        <taxon>Lingulidae</taxon>
        <taxon>Lingula</taxon>
    </lineage>
</organism>
<dbReference type="KEGG" id="lak:106180733"/>
<dbReference type="PROSITE" id="PS50853">
    <property type="entry name" value="FN3"/>
    <property type="match status" value="1"/>
</dbReference>
<sequence>MLLYLSLLIGPLCVLSINQSRPSYRWGYFESHISARLANGVFGGGAAKTFTVQKRSECTTLCMRLGPESCVSVSFNSAELICEVYDKTTDDDSNTSPVASEGWEYLNPKFGPPQKPIIWEAKSPHRNTIEVSWAPDVDGGFEQTITLDIKLQNADDSTYVTKLTVTNPEYLVNVTTILTDLVENLFYTLRFTSTNTRTVGINNASVTVDVQTFSDGFTCERWKSEGSLTSGTYTIDPDGNGPVTSFDVDCDMTFDPPLTIVHHSIEGRSSQLGPSHSGYYYRSLSYSPATTDHVVALVDKASHCHQFRKFECHGVGNTGSGTDQSDRDGAYQFWGAYFAGGSPVSKCLCGKYSACRNGRSDCACMANDVVWRESAGYLQEKVVLPIVNTRISDIDGTNEMGFETLGPVVCSSWPEGREHPLGMENSLIADSALSASNTDSSSQCTVTNGRVGSAFDAAWCPPAANLDTDQWFQVDLGKVMVVTKVATQGQAGPSNRWVTKYSLLFSNLSYTNFECYTSGNGTCKVFNGNWDGDAVRTNYLRPAGTGRYIRFNPKAWNTHISLRAEVYGFEAGYTNTSDIPTGQSVTLTCPTGTWLDIQDAFYGDESQNCRATQKNAIKAVKTPCQQRSTCTVTSGTSLFGDPCSSVSSKYMWITYKCVSILSSCYEYYMHGFTYSGPFEIDPDGPNNGVGPFIVECDMTSTPPGKTLIHHNRESESGTISGHENCAGSGYTATVTYYGVTLTTHIPPFMNTVGACSQFGKYRCNAASGVGTTCTWAKDRGGTQIPYWAGGNANHKCACGVAGTCDNGRTDCSCNQNDNAERVDQGYFTDKSLLPVSFIHVGDTGDASEWGRYTFGPLECEPALPSCTEWKRFTSTSGTYWVDPDGGGGVDAFQVQCDMSTNPPTATFSHDHEARTHVSGYDPALSYSATLTYDDASVEQVATYVDYVGESCTQHVKYECYHSVISVNNGTLNYAAWYDRNGQVAQFWPGGDPDGVPFNCACSQNGTCASSAHNCNCDLNDSTWRADEGDVTDPSYLPVSKVEFGDTGGGEEGYHTVGPLVCRG</sequence>
<dbReference type="GO" id="GO:0030246">
    <property type="term" value="F:carbohydrate binding"/>
    <property type="evidence" value="ECO:0007669"/>
    <property type="project" value="InterPro"/>
</dbReference>
<comment type="subcellular location">
    <subcellularLocation>
        <location evidence="1">Secreted</location>
    </subcellularLocation>
</comment>
<dbReference type="SUPFAM" id="SSF49785">
    <property type="entry name" value="Galactose-binding domain-like"/>
    <property type="match status" value="1"/>
</dbReference>
<evidence type="ECO:0000259" key="7">
    <source>
        <dbReference type="PROSITE" id="PS50853"/>
    </source>
</evidence>
<dbReference type="CDD" id="cd00057">
    <property type="entry name" value="FA58C"/>
    <property type="match status" value="1"/>
</dbReference>
<dbReference type="PANTHER" id="PTHR24543">
    <property type="entry name" value="MULTICOPPER OXIDASE-RELATED"/>
    <property type="match status" value="1"/>
</dbReference>
<protein>
    <submittedName>
        <fullName evidence="9">Uncharacterized protein LOC106180733</fullName>
    </submittedName>
</protein>
<evidence type="ECO:0000256" key="1">
    <source>
        <dbReference type="ARBA" id="ARBA00004613"/>
    </source>
</evidence>
<dbReference type="InterPro" id="IPR000922">
    <property type="entry name" value="Lectin_gal-bd_dom"/>
</dbReference>
<dbReference type="InterPro" id="IPR003609">
    <property type="entry name" value="Pan_app"/>
</dbReference>
<dbReference type="InterPro" id="IPR000421">
    <property type="entry name" value="FA58C"/>
</dbReference>
<evidence type="ECO:0000259" key="6">
    <source>
        <dbReference type="PROSITE" id="PS50228"/>
    </source>
</evidence>
<dbReference type="Pfam" id="PF01410">
    <property type="entry name" value="COLFI"/>
    <property type="match status" value="1"/>
</dbReference>
<dbReference type="Proteomes" id="UP000085678">
    <property type="component" value="Unplaced"/>
</dbReference>
<evidence type="ECO:0000256" key="2">
    <source>
        <dbReference type="ARBA" id="ARBA00022525"/>
    </source>
</evidence>
<reference evidence="9" key="1">
    <citation type="journal article" date="2015" name="Nat. Commun.">
        <title>The Lingula genome provides insights into brachiopod evolution and the origin of phosphate biomineralization.</title>
        <authorList>
            <person name="Luo Y.J."/>
            <person name="Takeuchi T."/>
            <person name="Koyanagi R."/>
            <person name="Yamada L."/>
            <person name="Kanda M."/>
            <person name="Khalturina M."/>
            <person name="Fujie M."/>
            <person name="Yamasaki S.I."/>
            <person name="Endo K."/>
            <person name="Satoh N."/>
        </authorList>
    </citation>
    <scope>NUCLEOTIDE SEQUENCE</scope>
</reference>
<evidence type="ECO:0000313" key="8">
    <source>
        <dbReference type="Proteomes" id="UP000085678"/>
    </source>
</evidence>
<keyword evidence="4" id="KW-0732">Signal</keyword>
<evidence type="ECO:0000259" key="5">
    <source>
        <dbReference type="PROSITE" id="PS50022"/>
    </source>
</evidence>
<dbReference type="PROSITE" id="PS50228">
    <property type="entry name" value="SUEL_LECTIN"/>
    <property type="match status" value="1"/>
</dbReference>
<dbReference type="RefSeq" id="XP_013420282.1">
    <property type="nucleotide sequence ID" value="XM_013564828.1"/>
</dbReference>
<dbReference type="PANTHER" id="PTHR24543:SF325">
    <property type="entry name" value="F5_8 TYPE C DOMAIN-CONTAINING PROTEIN"/>
    <property type="match status" value="1"/>
</dbReference>
<dbReference type="InterPro" id="IPR008979">
    <property type="entry name" value="Galactose-bd-like_sf"/>
</dbReference>
<keyword evidence="3" id="KW-0176">Collagen</keyword>
<keyword evidence="2" id="KW-0964">Secreted</keyword>
<dbReference type="SMART" id="SM00231">
    <property type="entry name" value="FA58C"/>
    <property type="match status" value="1"/>
</dbReference>
<dbReference type="AlphaFoldDB" id="A0A1S3KCR3"/>
<dbReference type="CDD" id="cd22823">
    <property type="entry name" value="Gal_Rha_Lectin"/>
    <property type="match status" value="1"/>
</dbReference>
<feature type="domain" description="SUEL-type lectin" evidence="6">
    <location>
        <begin position="579"/>
        <end position="658"/>
    </location>
</feature>
<dbReference type="GO" id="GO:0005581">
    <property type="term" value="C:collagen trimer"/>
    <property type="evidence" value="ECO:0007669"/>
    <property type="project" value="UniProtKB-KW"/>
</dbReference>
<dbReference type="GeneID" id="106180733"/>
<evidence type="ECO:0000256" key="4">
    <source>
        <dbReference type="SAM" id="SignalP"/>
    </source>
</evidence>
<dbReference type="InterPro" id="IPR003961">
    <property type="entry name" value="FN3_dom"/>
</dbReference>
<evidence type="ECO:0000313" key="9">
    <source>
        <dbReference type="RefSeq" id="XP_013420282.1"/>
    </source>
</evidence>
<dbReference type="PROSITE" id="PS50022">
    <property type="entry name" value="FA58C_3"/>
    <property type="match status" value="1"/>
</dbReference>
<dbReference type="InterPro" id="IPR000885">
    <property type="entry name" value="Fib_collagen_C"/>
</dbReference>
<feature type="chain" id="PRO_5010373523" evidence="4">
    <location>
        <begin position="17"/>
        <end position="1063"/>
    </location>
</feature>
<reference evidence="9" key="2">
    <citation type="submission" date="2025-08" db="UniProtKB">
        <authorList>
            <consortium name="RefSeq"/>
        </authorList>
    </citation>
    <scope>IDENTIFICATION</scope>
</reference>
<dbReference type="Gene3D" id="2.60.120.260">
    <property type="entry name" value="Galactose-binding domain-like"/>
    <property type="match status" value="1"/>
</dbReference>
<dbReference type="Pfam" id="PF00024">
    <property type="entry name" value="PAN_1"/>
    <property type="match status" value="1"/>
</dbReference>
<accession>A0A1S3KCR3</accession>
<feature type="domain" description="F5/8 type C" evidence="5">
    <location>
        <begin position="416"/>
        <end position="569"/>
    </location>
</feature>
<dbReference type="NCBIfam" id="NF040941">
    <property type="entry name" value="GGGWT_bact"/>
    <property type="match status" value="1"/>
</dbReference>
<dbReference type="Gene3D" id="2.60.120.1000">
    <property type="match status" value="3"/>
</dbReference>
<dbReference type="Pfam" id="PF00754">
    <property type="entry name" value="F5_F8_type_C"/>
    <property type="match status" value="1"/>
</dbReference>
<dbReference type="InterPro" id="IPR036056">
    <property type="entry name" value="Fibrinogen-like_C"/>
</dbReference>
<dbReference type="InParanoid" id="A0A1S3KCR3"/>
<gene>
    <name evidence="9" type="primary">LOC106180733</name>
</gene>
<dbReference type="Pfam" id="PF02140">
    <property type="entry name" value="SUEL_Lectin"/>
    <property type="match status" value="1"/>
</dbReference>
<dbReference type="Gene3D" id="2.60.120.740">
    <property type="match status" value="1"/>
</dbReference>
<dbReference type="InterPro" id="IPR043159">
    <property type="entry name" value="Lectin_gal-bd_sf"/>
</dbReference>
<dbReference type="GO" id="GO:0005201">
    <property type="term" value="F:extracellular matrix structural constituent"/>
    <property type="evidence" value="ECO:0007669"/>
    <property type="project" value="InterPro"/>
</dbReference>
<name>A0A1S3KCR3_LINAN</name>
<dbReference type="SUPFAM" id="SSF49265">
    <property type="entry name" value="Fibronectin type III"/>
    <property type="match status" value="1"/>
</dbReference>
<keyword evidence="8" id="KW-1185">Reference proteome</keyword>
<dbReference type="SUPFAM" id="SSF56496">
    <property type="entry name" value="Fibrinogen C-terminal domain-like"/>
    <property type="match status" value="2"/>
</dbReference>
<evidence type="ECO:0000256" key="3">
    <source>
        <dbReference type="ARBA" id="ARBA00023119"/>
    </source>
</evidence>
<feature type="domain" description="Fibronectin type-III" evidence="7">
    <location>
        <begin position="112"/>
        <end position="215"/>
    </location>
</feature>
<dbReference type="FunFam" id="2.60.120.260:FF:000016">
    <property type="entry name" value="Contactin-associated protein-like 4 isoform 1"/>
    <property type="match status" value="1"/>
</dbReference>
<dbReference type="OrthoDB" id="1100386at2759"/>
<proteinExistence type="predicted"/>
<dbReference type="CDD" id="cd00063">
    <property type="entry name" value="FN3"/>
    <property type="match status" value="1"/>
</dbReference>
<dbReference type="GO" id="GO:0005576">
    <property type="term" value="C:extracellular region"/>
    <property type="evidence" value="ECO:0007669"/>
    <property type="project" value="UniProtKB-SubCell"/>
</dbReference>
<feature type="signal peptide" evidence="4">
    <location>
        <begin position="1"/>
        <end position="16"/>
    </location>
</feature>